<evidence type="ECO:0000256" key="3">
    <source>
        <dbReference type="ARBA" id="ARBA00022692"/>
    </source>
</evidence>
<feature type="transmembrane region" description="Helical" evidence="7">
    <location>
        <begin position="171"/>
        <end position="192"/>
    </location>
</feature>
<evidence type="ECO:0000313" key="9">
    <source>
        <dbReference type="Proteomes" id="UP000191040"/>
    </source>
</evidence>
<keyword evidence="4 7" id="KW-1133">Transmembrane helix</keyword>
<feature type="transmembrane region" description="Helical" evidence="7">
    <location>
        <begin position="306"/>
        <end position="324"/>
    </location>
</feature>
<dbReference type="Pfam" id="PF02653">
    <property type="entry name" value="BPD_transp_2"/>
    <property type="match status" value="1"/>
</dbReference>
<keyword evidence="9" id="KW-1185">Reference proteome</keyword>
<evidence type="ECO:0000256" key="6">
    <source>
        <dbReference type="SAM" id="MobiDB-lite"/>
    </source>
</evidence>
<dbReference type="OrthoDB" id="9814461at2"/>
<feature type="transmembrane region" description="Helical" evidence="7">
    <location>
        <begin position="41"/>
        <end position="59"/>
    </location>
</feature>
<feature type="compositionally biased region" description="Basic and acidic residues" evidence="6">
    <location>
        <begin position="348"/>
        <end position="361"/>
    </location>
</feature>
<keyword evidence="3 7" id="KW-0812">Transmembrane</keyword>
<feature type="transmembrane region" description="Helical" evidence="7">
    <location>
        <begin position="93"/>
        <end position="115"/>
    </location>
</feature>
<evidence type="ECO:0000256" key="1">
    <source>
        <dbReference type="ARBA" id="ARBA00004651"/>
    </source>
</evidence>
<name>A0A1T4Z5V0_9ACTN</name>
<keyword evidence="2" id="KW-1003">Cell membrane</keyword>
<protein>
    <submittedName>
        <fullName evidence="8">Amino acid/amide ABC transporter membrane protein 2, HAAT family</fullName>
    </submittedName>
</protein>
<dbReference type="GO" id="GO:0005886">
    <property type="term" value="C:plasma membrane"/>
    <property type="evidence" value="ECO:0007669"/>
    <property type="project" value="UniProtKB-SubCell"/>
</dbReference>
<keyword evidence="5 7" id="KW-0472">Membrane</keyword>
<dbReference type="InterPro" id="IPR043428">
    <property type="entry name" value="LivM-like"/>
</dbReference>
<evidence type="ECO:0000256" key="2">
    <source>
        <dbReference type="ARBA" id="ARBA00022475"/>
    </source>
</evidence>
<feature type="transmembrane region" description="Helical" evidence="7">
    <location>
        <begin position="259"/>
        <end position="286"/>
    </location>
</feature>
<organism evidence="8 9">
    <name type="scientific">Aeromicrobium choanae</name>
    <dbReference type="NCBI Taxonomy" id="1736691"/>
    <lineage>
        <taxon>Bacteria</taxon>
        <taxon>Bacillati</taxon>
        <taxon>Actinomycetota</taxon>
        <taxon>Actinomycetes</taxon>
        <taxon>Propionibacteriales</taxon>
        <taxon>Nocardioidaceae</taxon>
        <taxon>Aeromicrobium</taxon>
    </lineage>
</organism>
<comment type="subcellular location">
    <subcellularLocation>
        <location evidence="1">Cell membrane</location>
        <topology evidence="1">Multi-pass membrane protein</topology>
    </subcellularLocation>
</comment>
<evidence type="ECO:0000256" key="5">
    <source>
        <dbReference type="ARBA" id="ARBA00023136"/>
    </source>
</evidence>
<evidence type="ECO:0000256" key="4">
    <source>
        <dbReference type="ARBA" id="ARBA00022989"/>
    </source>
</evidence>
<dbReference type="GO" id="GO:0015658">
    <property type="term" value="F:branched-chain amino acid transmembrane transporter activity"/>
    <property type="evidence" value="ECO:0007669"/>
    <property type="project" value="InterPro"/>
</dbReference>
<dbReference type="AlphaFoldDB" id="A0A1T4Z5V0"/>
<evidence type="ECO:0000256" key="7">
    <source>
        <dbReference type="SAM" id="Phobius"/>
    </source>
</evidence>
<sequence length="361" mass="38369">MSIRDVLRRFDTPVKKINAVIVTVAVVVAVIYPFVVESPLVSVGFVALIFAMRNFTWNIAGGLTGLLSLAHVAGFGIGAFAVAILTWTHGWNVWLAIVVGMVLSAAVGVVVSLIMSRFGVNAFFFALGTMALSLAIAGIAASWSVTGGNDGLQNLSADEGLLHLQWFTNPIPLYFVALVLLTLMVIGTAWMIKRTRFGRSLAFIREDPQMAASMGIDVVRNQAGAMGLSMGLTAVSGSLMAQYTNFVSYDSVLNMEIGIAMMVGAIIGGSATLAGPIVAGIGIAALDELLRSFDVSSSNVSSYTQIMYAVIVILLVRFGTDGIVPMWNALLERLFGDGSDPGPDDLEDERRNETEKEVAHA</sequence>
<dbReference type="PANTHER" id="PTHR30482:SF10">
    <property type="entry name" value="HIGH-AFFINITY BRANCHED-CHAIN AMINO ACID TRANSPORT PROTEIN BRAE"/>
    <property type="match status" value="1"/>
</dbReference>
<dbReference type="STRING" id="1736691.SAMN06295964_2700"/>
<gene>
    <name evidence="8" type="ORF">SAMN06295964_2700</name>
</gene>
<reference evidence="9" key="1">
    <citation type="submission" date="2017-02" db="EMBL/GenBank/DDBJ databases">
        <authorList>
            <person name="Varghese N."/>
            <person name="Submissions S."/>
        </authorList>
    </citation>
    <scope>NUCLEOTIDE SEQUENCE [LARGE SCALE GENOMIC DNA]</scope>
    <source>
        <strain evidence="9">9H-4</strain>
    </source>
</reference>
<dbReference type="InterPro" id="IPR001851">
    <property type="entry name" value="ABC_transp_permease"/>
</dbReference>
<feature type="region of interest" description="Disordered" evidence="6">
    <location>
        <begin position="339"/>
        <end position="361"/>
    </location>
</feature>
<feature type="transmembrane region" description="Helical" evidence="7">
    <location>
        <begin position="17"/>
        <end position="35"/>
    </location>
</feature>
<dbReference type="PANTHER" id="PTHR30482">
    <property type="entry name" value="HIGH-AFFINITY BRANCHED-CHAIN AMINO ACID TRANSPORT SYSTEM PERMEASE"/>
    <property type="match status" value="1"/>
</dbReference>
<accession>A0A1T4Z5V0</accession>
<evidence type="ECO:0000313" key="8">
    <source>
        <dbReference type="EMBL" id="SKB09437.1"/>
    </source>
</evidence>
<dbReference type="Proteomes" id="UP000191040">
    <property type="component" value="Chromosome I"/>
</dbReference>
<proteinExistence type="predicted"/>
<dbReference type="RefSeq" id="WP_078700632.1">
    <property type="nucleotide sequence ID" value="NZ_LT796768.1"/>
</dbReference>
<dbReference type="EMBL" id="LT796768">
    <property type="protein sequence ID" value="SKB09437.1"/>
    <property type="molecule type" value="Genomic_DNA"/>
</dbReference>
<feature type="transmembrane region" description="Helical" evidence="7">
    <location>
        <begin position="122"/>
        <end position="145"/>
    </location>
</feature>
<dbReference type="CDD" id="cd06581">
    <property type="entry name" value="TM_PBP1_LivM_like"/>
    <property type="match status" value="1"/>
</dbReference>
<feature type="transmembrane region" description="Helical" evidence="7">
    <location>
        <begin position="66"/>
        <end position="87"/>
    </location>
</feature>